<dbReference type="OrthoDB" id="9802815at2"/>
<organism evidence="3 4">
    <name type="scientific">Moritella marina ATCC 15381</name>
    <dbReference type="NCBI Taxonomy" id="1202962"/>
    <lineage>
        <taxon>Bacteria</taxon>
        <taxon>Pseudomonadati</taxon>
        <taxon>Pseudomonadota</taxon>
        <taxon>Gammaproteobacteria</taxon>
        <taxon>Alteromonadales</taxon>
        <taxon>Moritellaceae</taxon>
        <taxon>Moritella</taxon>
    </lineage>
</organism>
<evidence type="ECO:0000259" key="2">
    <source>
        <dbReference type="Pfam" id="PF02911"/>
    </source>
</evidence>
<keyword evidence="4" id="KW-1185">Reference proteome</keyword>
<protein>
    <submittedName>
        <fullName evidence="3">Methionyl-tRNA formyltransferase</fullName>
    </submittedName>
</protein>
<accession>A0A5J6WMP4</accession>
<dbReference type="Proteomes" id="UP000327424">
    <property type="component" value="Chromosome"/>
</dbReference>
<dbReference type="SUPFAM" id="SSF53328">
    <property type="entry name" value="Formyltransferase"/>
    <property type="match status" value="1"/>
</dbReference>
<dbReference type="PANTHER" id="PTHR11138">
    <property type="entry name" value="METHIONYL-TRNA FORMYLTRANSFERASE"/>
    <property type="match status" value="1"/>
</dbReference>
<dbReference type="InterPro" id="IPR002376">
    <property type="entry name" value="Formyl_transf_N"/>
</dbReference>
<dbReference type="KEGG" id="mmaa:FR932_09535"/>
<dbReference type="InterPro" id="IPR011034">
    <property type="entry name" value="Formyl_transferase-like_C_sf"/>
</dbReference>
<dbReference type="SUPFAM" id="SSF50486">
    <property type="entry name" value="FMT C-terminal domain-like"/>
    <property type="match status" value="1"/>
</dbReference>
<sequence length="315" mass="34535">MTNEAVKLVLFASSSVVIPTINKLLQAGQLVGVVLTARTDADAMQLKQQLDQGNIPNIYYQAEYPEQTAHQIESWQANTGLIFTFSHKLPVSIIDACRKGFYNLHASALPQYRGAMPLYWQIRNRENQSYLSMIKVEEAFDSGDIMLQQAMPLHTLDTLNSLGHLMAELSADFVQHFIAKLQDSTLIAKPQLIDLDLPLIAAPMPSQQDLMINWQTMNSEDIAALARAGNPLFSGAMLVWNQSFIGLLQATPVKHANYGVPAGTVLHIGEPEGLIVATLDGALRLDILTITEGVFSGLSFAERFGLDAGVPFDSI</sequence>
<evidence type="ECO:0000313" key="3">
    <source>
        <dbReference type="EMBL" id="QFI38075.1"/>
    </source>
</evidence>
<feature type="domain" description="Formyl transferase N-terminal" evidence="1">
    <location>
        <begin position="12"/>
        <end position="168"/>
    </location>
</feature>
<dbReference type="GO" id="GO:0004479">
    <property type="term" value="F:methionyl-tRNA formyltransferase activity"/>
    <property type="evidence" value="ECO:0007669"/>
    <property type="project" value="TreeGrafter"/>
</dbReference>
<reference evidence="3 4" key="1">
    <citation type="submission" date="2019-09" db="EMBL/GenBank/DDBJ databases">
        <title>Hybrid Assembly of the complete Genome of the Deep-Sea Bacterium Moritella marina from long Nanopore and Illumina reads.</title>
        <authorList>
            <person name="Magin S."/>
            <person name="Georgoulis A."/>
            <person name="Papadimitriou K."/>
            <person name="Iliakis G."/>
            <person name="Vorgias C.E."/>
        </authorList>
    </citation>
    <scope>NUCLEOTIDE SEQUENCE [LARGE SCALE GENOMIC DNA]</scope>
    <source>
        <strain evidence="3 4">MP-1</strain>
    </source>
</reference>
<evidence type="ECO:0000259" key="1">
    <source>
        <dbReference type="Pfam" id="PF00551"/>
    </source>
</evidence>
<dbReference type="Gene3D" id="3.40.50.12230">
    <property type="match status" value="1"/>
</dbReference>
<dbReference type="InterPro" id="IPR005793">
    <property type="entry name" value="Formyl_trans_C"/>
</dbReference>
<keyword evidence="3" id="KW-0808">Transferase</keyword>
<dbReference type="InterPro" id="IPR036477">
    <property type="entry name" value="Formyl_transf_N_sf"/>
</dbReference>
<dbReference type="PANTHER" id="PTHR11138:SF5">
    <property type="entry name" value="METHIONYL-TRNA FORMYLTRANSFERASE, MITOCHONDRIAL"/>
    <property type="match status" value="1"/>
</dbReference>
<dbReference type="Pfam" id="PF00551">
    <property type="entry name" value="Formyl_trans_N"/>
    <property type="match status" value="1"/>
</dbReference>
<dbReference type="AlphaFoldDB" id="A0A5J6WMP4"/>
<evidence type="ECO:0000313" key="4">
    <source>
        <dbReference type="Proteomes" id="UP000327424"/>
    </source>
</evidence>
<gene>
    <name evidence="3" type="ORF">FR932_09535</name>
</gene>
<dbReference type="RefSeq" id="WP_019443221.1">
    <property type="nucleotide sequence ID" value="NZ_ALOE01000046.1"/>
</dbReference>
<dbReference type="Pfam" id="PF02911">
    <property type="entry name" value="Formyl_trans_C"/>
    <property type="match status" value="1"/>
</dbReference>
<proteinExistence type="predicted"/>
<dbReference type="EMBL" id="CP044399">
    <property type="protein sequence ID" value="QFI38075.1"/>
    <property type="molecule type" value="Genomic_DNA"/>
</dbReference>
<dbReference type="GO" id="GO:0005829">
    <property type="term" value="C:cytosol"/>
    <property type="evidence" value="ECO:0007669"/>
    <property type="project" value="TreeGrafter"/>
</dbReference>
<name>A0A5J6WMP4_MORMI</name>
<feature type="domain" description="Formyl transferase C-terminal" evidence="2">
    <location>
        <begin position="206"/>
        <end position="290"/>
    </location>
</feature>